<name>A0A9E6PRE2_9PSED</name>
<organism evidence="2 3">
    <name type="scientific">Pseudomonas vanderleydeniana</name>
    <dbReference type="NCBI Taxonomy" id="2745495"/>
    <lineage>
        <taxon>Bacteria</taxon>
        <taxon>Pseudomonadati</taxon>
        <taxon>Pseudomonadota</taxon>
        <taxon>Gammaproteobacteria</taxon>
        <taxon>Pseudomonadales</taxon>
        <taxon>Pseudomonadaceae</taxon>
        <taxon>Pseudomonas</taxon>
    </lineage>
</organism>
<reference evidence="2 3" key="1">
    <citation type="journal article" date="2020" name="Microorganisms">
        <title>Reliable Identification of Environmental Pseudomonas Isolates Using the rpoD Gene.</title>
        <authorList>
            <consortium name="The Broad Institute Genome Sequencing Platform"/>
            <person name="Girard L."/>
            <person name="Lood C."/>
            <person name="Rokni-Zadeh H."/>
            <person name="van Noort V."/>
            <person name="Lavigne R."/>
            <person name="De Mot R."/>
        </authorList>
    </citation>
    <scope>NUCLEOTIDE SEQUENCE [LARGE SCALE GENOMIC DNA]</scope>
    <source>
        <strain evidence="2 3">RW8P3</strain>
    </source>
</reference>
<feature type="region of interest" description="Disordered" evidence="1">
    <location>
        <begin position="36"/>
        <end position="56"/>
    </location>
</feature>
<dbReference type="AlphaFoldDB" id="A0A9E6PRE2"/>
<gene>
    <name evidence="2" type="ORF">HU752_015175</name>
</gene>
<dbReference type="EMBL" id="CP077093">
    <property type="protein sequence ID" value="QXI31188.1"/>
    <property type="molecule type" value="Genomic_DNA"/>
</dbReference>
<sequence length="56" mass="6153">MKQLRLIALSASLATDLVQADPSGKERAHLEDLLRQLDTEMQPVPASADRSTPPNR</sequence>
<reference evidence="2 3" key="2">
    <citation type="journal article" date="2021" name="Microorganisms">
        <title>The Ever-Expanding Pseudomonas Genus: Description of 43 New Species and Partition of the Pseudomonas putida Group.</title>
        <authorList>
            <person name="Girard L."/>
            <person name="Lood C."/>
            <person name="Hofte M."/>
            <person name="Vandamme P."/>
            <person name="Rokni-Zadeh H."/>
            <person name="van Noort V."/>
            <person name="Lavigne R."/>
            <person name="De Mot R."/>
        </authorList>
    </citation>
    <scope>NUCLEOTIDE SEQUENCE [LARGE SCALE GENOMIC DNA]</scope>
    <source>
        <strain evidence="2 3">RW8P3</strain>
    </source>
</reference>
<proteinExistence type="predicted"/>
<protein>
    <submittedName>
        <fullName evidence="2">Uncharacterized protein</fullName>
    </submittedName>
</protein>
<evidence type="ECO:0000313" key="2">
    <source>
        <dbReference type="EMBL" id="QXI31188.1"/>
    </source>
</evidence>
<dbReference type="KEGG" id="pvw:HU752_015175"/>
<dbReference type="RefSeq" id="WP_186677039.1">
    <property type="nucleotide sequence ID" value="NZ_CP077093.1"/>
</dbReference>
<accession>A0A9E6PRE2</accession>
<evidence type="ECO:0000313" key="3">
    <source>
        <dbReference type="Proteomes" id="UP000634530"/>
    </source>
</evidence>
<dbReference type="Proteomes" id="UP000634530">
    <property type="component" value="Chromosome"/>
</dbReference>
<evidence type="ECO:0000256" key="1">
    <source>
        <dbReference type="SAM" id="MobiDB-lite"/>
    </source>
</evidence>
<keyword evidence="3" id="KW-1185">Reference proteome</keyword>